<proteinExistence type="inferred from homology"/>
<evidence type="ECO:0000256" key="1">
    <source>
        <dbReference type="ARBA" id="ARBA00004141"/>
    </source>
</evidence>
<keyword evidence="3 6" id="KW-1133">Transmembrane helix</keyword>
<evidence type="ECO:0000256" key="6">
    <source>
        <dbReference type="SAM" id="Phobius"/>
    </source>
</evidence>
<organism evidence="8 9">
    <name type="scientific">Fusarium albosuccineum</name>
    <dbReference type="NCBI Taxonomy" id="1237068"/>
    <lineage>
        <taxon>Eukaryota</taxon>
        <taxon>Fungi</taxon>
        <taxon>Dikarya</taxon>
        <taxon>Ascomycota</taxon>
        <taxon>Pezizomycotina</taxon>
        <taxon>Sordariomycetes</taxon>
        <taxon>Hypocreomycetidae</taxon>
        <taxon>Hypocreales</taxon>
        <taxon>Nectriaceae</taxon>
        <taxon>Fusarium</taxon>
        <taxon>Fusarium decemcellulare species complex</taxon>
    </lineage>
</organism>
<dbReference type="EMBL" id="JAADYS010001541">
    <property type="protein sequence ID" value="KAF4462403.1"/>
    <property type="molecule type" value="Genomic_DNA"/>
</dbReference>
<dbReference type="GO" id="GO:0016020">
    <property type="term" value="C:membrane"/>
    <property type="evidence" value="ECO:0007669"/>
    <property type="project" value="UniProtKB-SubCell"/>
</dbReference>
<feature type="transmembrane region" description="Helical" evidence="6">
    <location>
        <begin position="188"/>
        <end position="208"/>
    </location>
</feature>
<evidence type="ECO:0000256" key="4">
    <source>
        <dbReference type="ARBA" id="ARBA00023136"/>
    </source>
</evidence>
<keyword evidence="9" id="KW-1185">Reference proteome</keyword>
<dbReference type="InterPro" id="IPR049326">
    <property type="entry name" value="Rhodopsin_dom_fungi"/>
</dbReference>
<dbReference type="InterPro" id="IPR052337">
    <property type="entry name" value="SAT4-like"/>
</dbReference>
<accession>A0A8H4L738</accession>
<dbReference type="Pfam" id="PF20684">
    <property type="entry name" value="Fung_rhodopsin"/>
    <property type="match status" value="1"/>
</dbReference>
<dbReference type="OrthoDB" id="5283415at2759"/>
<comment type="caution">
    <text evidence="8">The sequence shown here is derived from an EMBL/GenBank/DDBJ whole genome shotgun (WGS) entry which is preliminary data.</text>
</comment>
<evidence type="ECO:0000313" key="9">
    <source>
        <dbReference type="Proteomes" id="UP000554235"/>
    </source>
</evidence>
<name>A0A8H4L738_9HYPO</name>
<comment type="similarity">
    <text evidence="5">Belongs to the SAT4 family.</text>
</comment>
<feature type="transmembrane region" description="Helical" evidence="6">
    <location>
        <begin position="32"/>
        <end position="53"/>
    </location>
</feature>
<gene>
    <name evidence="8" type="ORF">FALBO_10775</name>
</gene>
<protein>
    <submittedName>
        <fullName evidence="8">CFEM domain-containing</fullName>
    </submittedName>
</protein>
<dbReference type="Proteomes" id="UP000554235">
    <property type="component" value="Unassembled WGS sequence"/>
</dbReference>
<feature type="transmembrane region" description="Helical" evidence="6">
    <location>
        <begin position="228"/>
        <end position="249"/>
    </location>
</feature>
<feature type="transmembrane region" description="Helical" evidence="6">
    <location>
        <begin position="151"/>
        <end position="176"/>
    </location>
</feature>
<evidence type="ECO:0000313" key="8">
    <source>
        <dbReference type="EMBL" id="KAF4462403.1"/>
    </source>
</evidence>
<sequence length="277" mass="30015">MGEEVHAQPSIGLNPRSVPLDELPTNPLQQRLIVINFLVTALAFLFWVLRIYSKHTAKQLGIDDWLMAAAMAFSIGLAPVTYLCLVKASALVFLHRLGGHSRRISLTIQGLGVLNLALMIAVFLTVIFQTTPINAYWDLTVERKRQIDGPAFYVTSAIITIVTDVLVLIIPFPLILGLRMRVATKVGILVVLLLGGVVTVVGIVRVYIFHRTFYDSSYDASNSLNNCLSAVEVNLAIMAASGPAFRLLLGGVFPGLFTTHAGTSAEIPSSYGGAPRV</sequence>
<reference evidence="8 9" key="1">
    <citation type="submission" date="2020-01" db="EMBL/GenBank/DDBJ databases">
        <title>Identification and distribution of gene clusters putatively required for synthesis of sphingolipid metabolism inhibitors in phylogenetically diverse species of the filamentous fungus Fusarium.</title>
        <authorList>
            <person name="Kim H.-S."/>
            <person name="Busman M."/>
            <person name="Brown D.W."/>
            <person name="Divon H."/>
            <person name="Uhlig S."/>
            <person name="Proctor R.H."/>
        </authorList>
    </citation>
    <scope>NUCLEOTIDE SEQUENCE [LARGE SCALE GENOMIC DNA]</scope>
    <source>
        <strain evidence="8 9">NRRL 20459</strain>
    </source>
</reference>
<dbReference type="AlphaFoldDB" id="A0A8H4L738"/>
<keyword evidence="2 6" id="KW-0812">Transmembrane</keyword>
<dbReference type="PANTHER" id="PTHR33048">
    <property type="entry name" value="PTH11-LIKE INTEGRAL MEMBRANE PROTEIN (AFU_ORTHOLOGUE AFUA_5G11245)"/>
    <property type="match status" value="1"/>
</dbReference>
<feature type="domain" description="Rhodopsin" evidence="7">
    <location>
        <begin position="82"/>
        <end position="249"/>
    </location>
</feature>
<evidence type="ECO:0000259" key="7">
    <source>
        <dbReference type="Pfam" id="PF20684"/>
    </source>
</evidence>
<dbReference type="PANTHER" id="PTHR33048:SF47">
    <property type="entry name" value="INTEGRAL MEMBRANE PROTEIN-RELATED"/>
    <property type="match status" value="1"/>
</dbReference>
<feature type="transmembrane region" description="Helical" evidence="6">
    <location>
        <begin position="65"/>
        <end position="94"/>
    </location>
</feature>
<keyword evidence="4 6" id="KW-0472">Membrane</keyword>
<comment type="subcellular location">
    <subcellularLocation>
        <location evidence="1">Membrane</location>
        <topology evidence="1">Multi-pass membrane protein</topology>
    </subcellularLocation>
</comment>
<feature type="transmembrane region" description="Helical" evidence="6">
    <location>
        <begin position="106"/>
        <end position="131"/>
    </location>
</feature>
<evidence type="ECO:0000256" key="5">
    <source>
        <dbReference type="ARBA" id="ARBA00038359"/>
    </source>
</evidence>
<evidence type="ECO:0000256" key="3">
    <source>
        <dbReference type="ARBA" id="ARBA00022989"/>
    </source>
</evidence>
<evidence type="ECO:0000256" key="2">
    <source>
        <dbReference type="ARBA" id="ARBA00022692"/>
    </source>
</evidence>